<gene>
    <name evidence="2" type="ORF">KFK09_004612</name>
</gene>
<keyword evidence="3" id="KW-1185">Reference proteome</keyword>
<protein>
    <submittedName>
        <fullName evidence="2">Uncharacterized protein</fullName>
    </submittedName>
</protein>
<comment type="caution">
    <text evidence="2">The sequence shown here is derived from an EMBL/GenBank/DDBJ whole genome shotgun (WGS) entry which is preliminary data.</text>
</comment>
<sequence>MRSDLPRKRKESRWSSPGRSRNSNVGEEGCQRQCLCGFVMNGRWLDLLRRLKNLGKTKIAERKLEAVAEKGMAFSPSHPTDNCRHD</sequence>
<evidence type="ECO:0000256" key="1">
    <source>
        <dbReference type="SAM" id="MobiDB-lite"/>
    </source>
</evidence>
<reference evidence="2" key="1">
    <citation type="journal article" date="2022" name="Front. Genet.">
        <title>Chromosome-Scale Assembly of the Dendrobium nobile Genome Provides Insights Into the Molecular Mechanism of the Biosynthesis of the Medicinal Active Ingredient of Dendrobium.</title>
        <authorList>
            <person name="Xu Q."/>
            <person name="Niu S.-C."/>
            <person name="Li K.-L."/>
            <person name="Zheng P.-J."/>
            <person name="Zhang X.-J."/>
            <person name="Jia Y."/>
            <person name="Liu Y."/>
            <person name="Niu Y.-X."/>
            <person name="Yu L.-H."/>
            <person name="Chen D.-F."/>
            <person name="Zhang G.-Q."/>
        </authorList>
    </citation>
    <scope>NUCLEOTIDE SEQUENCE</scope>
    <source>
        <tissue evidence="2">Leaf</tissue>
    </source>
</reference>
<evidence type="ECO:0000313" key="2">
    <source>
        <dbReference type="EMBL" id="KAI0525219.1"/>
    </source>
</evidence>
<dbReference type="AlphaFoldDB" id="A0A8T3C153"/>
<accession>A0A8T3C153</accession>
<dbReference type="SMR" id="A0A8T3C153"/>
<evidence type="ECO:0000313" key="3">
    <source>
        <dbReference type="Proteomes" id="UP000829196"/>
    </source>
</evidence>
<feature type="region of interest" description="Disordered" evidence="1">
    <location>
        <begin position="1"/>
        <end position="29"/>
    </location>
</feature>
<dbReference type="Proteomes" id="UP000829196">
    <property type="component" value="Unassembled WGS sequence"/>
</dbReference>
<name>A0A8T3C153_DENNO</name>
<proteinExistence type="predicted"/>
<organism evidence="2 3">
    <name type="scientific">Dendrobium nobile</name>
    <name type="common">Orchid</name>
    <dbReference type="NCBI Taxonomy" id="94219"/>
    <lineage>
        <taxon>Eukaryota</taxon>
        <taxon>Viridiplantae</taxon>
        <taxon>Streptophyta</taxon>
        <taxon>Embryophyta</taxon>
        <taxon>Tracheophyta</taxon>
        <taxon>Spermatophyta</taxon>
        <taxon>Magnoliopsida</taxon>
        <taxon>Liliopsida</taxon>
        <taxon>Asparagales</taxon>
        <taxon>Orchidaceae</taxon>
        <taxon>Epidendroideae</taxon>
        <taxon>Malaxideae</taxon>
        <taxon>Dendrobiinae</taxon>
        <taxon>Dendrobium</taxon>
    </lineage>
</organism>
<dbReference type="EMBL" id="JAGYWB010000004">
    <property type="protein sequence ID" value="KAI0525219.1"/>
    <property type="molecule type" value="Genomic_DNA"/>
</dbReference>
<feature type="compositionally biased region" description="Polar residues" evidence="1">
    <location>
        <begin position="14"/>
        <end position="25"/>
    </location>
</feature>